<evidence type="ECO:0000313" key="1">
    <source>
        <dbReference type="Ensembl" id="ENSMCSP00000014891.1"/>
    </source>
</evidence>
<protein>
    <submittedName>
        <fullName evidence="1">Uncharacterized protein</fullName>
    </submittedName>
</protein>
<dbReference type="Gene3D" id="1.20.90.10">
    <property type="entry name" value="Phospholipase A2 domain"/>
    <property type="match status" value="1"/>
</dbReference>
<name>A0A8C5U3A0_9PASS</name>
<dbReference type="SUPFAM" id="SSF48619">
    <property type="entry name" value="Phospholipase A2, PLA2"/>
    <property type="match status" value="1"/>
</dbReference>
<dbReference type="OrthoDB" id="5841574at2759"/>
<reference evidence="1" key="1">
    <citation type="submission" date="2025-08" db="UniProtKB">
        <authorList>
            <consortium name="Ensembl"/>
        </authorList>
    </citation>
    <scope>IDENTIFICATION</scope>
</reference>
<reference evidence="1" key="2">
    <citation type="submission" date="2025-09" db="UniProtKB">
        <authorList>
            <consortium name="Ensembl"/>
        </authorList>
    </citation>
    <scope>IDENTIFICATION</scope>
</reference>
<dbReference type="GO" id="GO:0006644">
    <property type="term" value="P:phospholipid metabolic process"/>
    <property type="evidence" value="ECO:0007669"/>
    <property type="project" value="InterPro"/>
</dbReference>
<evidence type="ECO:0000313" key="2">
    <source>
        <dbReference type="Proteomes" id="UP000694560"/>
    </source>
</evidence>
<dbReference type="GO" id="GO:0004623">
    <property type="term" value="F:phospholipase A2 activity"/>
    <property type="evidence" value="ECO:0007669"/>
    <property type="project" value="InterPro"/>
</dbReference>
<accession>A0A8C5U3A0</accession>
<sequence>RGGSGRERQRRARCFPLTGNEQSWCERETCLCDTEVASCFASTLSSYNNSYRFYFKLKCQGSKLQC</sequence>
<dbReference type="GO" id="GO:0050482">
    <property type="term" value="P:arachidonate secretion"/>
    <property type="evidence" value="ECO:0007669"/>
    <property type="project" value="InterPro"/>
</dbReference>
<keyword evidence="2" id="KW-1185">Reference proteome</keyword>
<dbReference type="Ensembl" id="ENSMCST00000015274.1">
    <property type="protein sequence ID" value="ENSMCSP00000014891.1"/>
    <property type="gene ID" value="ENSMCSG00000010514.1"/>
</dbReference>
<dbReference type="AlphaFoldDB" id="A0A8C5U3A0"/>
<proteinExistence type="predicted"/>
<dbReference type="InterPro" id="IPR036444">
    <property type="entry name" value="PLipase_A2_dom_sf"/>
</dbReference>
<organism evidence="1 2">
    <name type="scientific">Malurus cyaneus samueli</name>
    <dbReference type="NCBI Taxonomy" id="2593467"/>
    <lineage>
        <taxon>Eukaryota</taxon>
        <taxon>Metazoa</taxon>
        <taxon>Chordata</taxon>
        <taxon>Craniata</taxon>
        <taxon>Vertebrata</taxon>
        <taxon>Euteleostomi</taxon>
        <taxon>Archelosauria</taxon>
        <taxon>Archosauria</taxon>
        <taxon>Dinosauria</taxon>
        <taxon>Saurischia</taxon>
        <taxon>Theropoda</taxon>
        <taxon>Coelurosauria</taxon>
        <taxon>Aves</taxon>
        <taxon>Neognathae</taxon>
        <taxon>Neoaves</taxon>
        <taxon>Telluraves</taxon>
        <taxon>Australaves</taxon>
        <taxon>Passeriformes</taxon>
        <taxon>Meliphagoidea</taxon>
        <taxon>Maluridae</taxon>
        <taxon>Malurus</taxon>
    </lineage>
</organism>
<dbReference type="Proteomes" id="UP000694560">
    <property type="component" value="Unplaced"/>
</dbReference>